<reference evidence="1 2" key="1">
    <citation type="journal article" date="2020" name="Cell">
        <title>Large-Scale Comparative Analyses of Tick Genomes Elucidate Their Genetic Diversity and Vector Capacities.</title>
        <authorList>
            <consortium name="Tick Genome and Microbiome Consortium (TIGMIC)"/>
            <person name="Jia N."/>
            <person name="Wang J."/>
            <person name="Shi W."/>
            <person name="Du L."/>
            <person name="Sun Y."/>
            <person name="Zhan W."/>
            <person name="Jiang J.F."/>
            <person name="Wang Q."/>
            <person name="Zhang B."/>
            <person name="Ji P."/>
            <person name="Bell-Sakyi L."/>
            <person name="Cui X.M."/>
            <person name="Yuan T.T."/>
            <person name="Jiang B.G."/>
            <person name="Yang W.F."/>
            <person name="Lam T.T."/>
            <person name="Chang Q.C."/>
            <person name="Ding S.J."/>
            <person name="Wang X.J."/>
            <person name="Zhu J.G."/>
            <person name="Ruan X.D."/>
            <person name="Zhao L."/>
            <person name="Wei J.T."/>
            <person name="Ye R.Z."/>
            <person name="Que T.C."/>
            <person name="Du C.H."/>
            <person name="Zhou Y.H."/>
            <person name="Cheng J.X."/>
            <person name="Dai P.F."/>
            <person name="Guo W.B."/>
            <person name="Han X.H."/>
            <person name="Huang E.J."/>
            <person name="Li L.F."/>
            <person name="Wei W."/>
            <person name="Gao Y.C."/>
            <person name="Liu J.Z."/>
            <person name="Shao H.Z."/>
            <person name="Wang X."/>
            <person name="Wang C.C."/>
            <person name="Yang T.C."/>
            <person name="Huo Q.B."/>
            <person name="Li W."/>
            <person name="Chen H.Y."/>
            <person name="Chen S.E."/>
            <person name="Zhou L.G."/>
            <person name="Ni X.B."/>
            <person name="Tian J.H."/>
            <person name="Sheng Y."/>
            <person name="Liu T."/>
            <person name="Pan Y.S."/>
            <person name="Xia L.Y."/>
            <person name="Li J."/>
            <person name="Zhao F."/>
            <person name="Cao W.C."/>
        </authorList>
    </citation>
    <scope>NUCLEOTIDE SEQUENCE [LARGE SCALE GENOMIC DNA]</scope>
    <source>
        <strain evidence="1">Iper-2018</strain>
    </source>
</reference>
<evidence type="ECO:0000313" key="1">
    <source>
        <dbReference type="EMBL" id="KAG0421766.1"/>
    </source>
</evidence>
<accession>A0AC60PLG1</accession>
<dbReference type="EMBL" id="JABSTQ010010321">
    <property type="protein sequence ID" value="KAG0421766.1"/>
    <property type="molecule type" value="Genomic_DNA"/>
</dbReference>
<evidence type="ECO:0000313" key="2">
    <source>
        <dbReference type="Proteomes" id="UP000805193"/>
    </source>
</evidence>
<sequence length="69" mass="7749">MARFPGVTGCIDCTHVRTSSPGGDDAEAYRDRKGIFFINSLVYMKATSAHRLHSFLEQSRRGNVYMNAH</sequence>
<protein>
    <submittedName>
        <fullName evidence="1">Uncharacterized protein</fullName>
    </submittedName>
</protein>
<name>A0AC60PLG1_IXOPE</name>
<organism evidence="1 2">
    <name type="scientific">Ixodes persulcatus</name>
    <name type="common">Taiga tick</name>
    <dbReference type="NCBI Taxonomy" id="34615"/>
    <lineage>
        <taxon>Eukaryota</taxon>
        <taxon>Metazoa</taxon>
        <taxon>Ecdysozoa</taxon>
        <taxon>Arthropoda</taxon>
        <taxon>Chelicerata</taxon>
        <taxon>Arachnida</taxon>
        <taxon>Acari</taxon>
        <taxon>Parasitiformes</taxon>
        <taxon>Ixodida</taxon>
        <taxon>Ixodoidea</taxon>
        <taxon>Ixodidae</taxon>
        <taxon>Ixodinae</taxon>
        <taxon>Ixodes</taxon>
    </lineage>
</organism>
<gene>
    <name evidence="1" type="ORF">HPB47_002360</name>
</gene>
<dbReference type="Proteomes" id="UP000805193">
    <property type="component" value="Unassembled WGS sequence"/>
</dbReference>
<keyword evidence="2" id="KW-1185">Reference proteome</keyword>
<proteinExistence type="predicted"/>
<comment type="caution">
    <text evidence="1">The sequence shown here is derived from an EMBL/GenBank/DDBJ whole genome shotgun (WGS) entry which is preliminary data.</text>
</comment>